<dbReference type="InterPro" id="IPR019734">
    <property type="entry name" value="TPR_rpt"/>
</dbReference>
<evidence type="ECO:0000256" key="1">
    <source>
        <dbReference type="ARBA" id="ARBA00005857"/>
    </source>
</evidence>
<dbReference type="Proteomes" id="UP001056132">
    <property type="component" value="Chromosome 2"/>
</dbReference>
<reference evidence="6 8" key="1">
    <citation type="submission" date="2019-05" db="EMBL/GenBank/DDBJ databases">
        <title>Whole genome sequence analysis of Cupriavidus campinensis S14E4C strain.</title>
        <authorList>
            <person name="Abbaszade G."/>
            <person name="Szabo A."/>
            <person name="Toumi M."/>
            <person name="Toth E."/>
        </authorList>
    </citation>
    <scope>NUCLEOTIDE SEQUENCE [LARGE SCALE GENOMIC DNA]</scope>
    <source>
        <strain evidence="6 8">S14E4C</strain>
    </source>
</reference>
<dbReference type="InterPro" id="IPR011990">
    <property type="entry name" value="TPR-like_helical_dom_sf"/>
</dbReference>
<dbReference type="AlphaFoldDB" id="A0AAE9I938"/>
<dbReference type="CDD" id="cd05804">
    <property type="entry name" value="StaR_like"/>
    <property type="match status" value="1"/>
</dbReference>
<evidence type="ECO:0000256" key="5">
    <source>
        <dbReference type="PROSITE-ProRule" id="PRU00339"/>
    </source>
</evidence>
<dbReference type="EMBL" id="CP097331">
    <property type="protein sequence ID" value="URF06336.1"/>
    <property type="molecule type" value="Genomic_DNA"/>
</dbReference>
<dbReference type="PROSITE" id="PS50005">
    <property type="entry name" value="TPR"/>
    <property type="match status" value="1"/>
</dbReference>
<evidence type="ECO:0000313" key="6">
    <source>
        <dbReference type="EMBL" id="TSP12008.1"/>
    </source>
</evidence>
<keyword evidence="4 5" id="KW-0802">TPR repeat</keyword>
<reference evidence="7" key="2">
    <citation type="journal article" date="2022" name="Microbiol. Resour. Announc.">
        <title>Genome Sequence of Cupriavidus campinensis Strain G5, a Member of a Bacterial Consortium Capable of Polyethylene Degradation.</title>
        <authorList>
            <person name="Schneider B."/>
            <person name="Pfeiffer F."/>
            <person name="Dyall-Smith M."/>
            <person name="Kunte H.J."/>
        </authorList>
    </citation>
    <scope>NUCLEOTIDE SEQUENCE</scope>
    <source>
        <strain evidence="7">G5</strain>
    </source>
</reference>
<dbReference type="SUPFAM" id="SSF48452">
    <property type="entry name" value="TPR-like"/>
    <property type="match status" value="1"/>
</dbReference>
<dbReference type="PANTHER" id="PTHR16263:SF4">
    <property type="entry name" value="TETRATRICOPEPTIDE REPEAT PROTEIN 38"/>
    <property type="match status" value="1"/>
</dbReference>
<evidence type="ECO:0000313" key="8">
    <source>
        <dbReference type="Proteomes" id="UP000318943"/>
    </source>
</evidence>
<evidence type="ECO:0000313" key="7">
    <source>
        <dbReference type="EMBL" id="URF06336.1"/>
    </source>
</evidence>
<sequence>MFDNQDLAITVENSTALAAYNQAMSDLLEYRLTAMPSVKHALEIEPSFCMAHCLRGYMLMMYSSFNVYDNASVALENAKRCAQNASLREQRHVRALEFWRLGDLHSACAQWQQILIDHPHDILALRLHHFVSFWMGRTEVLQSVPAAALPAWTPEMPNYGNVLGMLAFGLQENGHFTMAEEYGRDAVARCPDDLWAVHAVAHVFEMQGRHAEGREWFAVPLDKWDDRNPFRGHLWWHLGLFTLEAGDIESALALYDKAIYTGDSDFYLDIQNAASFLARVEFKGAKVGARWKLLADYAEAHRDDHALVFTDLHSVMSLARERRFGAARAHIQSMKDYASDSDMHVAQAIRRVGLDACEGILAFEEGEFDKCLSLIHKLRPLLQEVGASHAQRDIVVQYANEAARRSDAQRTLAWLANQQDFDSRLAQS</sequence>
<organism evidence="7 9">
    <name type="scientific">Cupriavidus campinensis</name>
    <dbReference type="NCBI Taxonomy" id="151783"/>
    <lineage>
        <taxon>Bacteria</taxon>
        <taxon>Pseudomonadati</taxon>
        <taxon>Pseudomonadota</taxon>
        <taxon>Betaproteobacteria</taxon>
        <taxon>Burkholderiales</taxon>
        <taxon>Burkholderiaceae</taxon>
        <taxon>Cupriavidus</taxon>
    </lineage>
</organism>
<evidence type="ECO:0000256" key="3">
    <source>
        <dbReference type="ARBA" id="ARBA00022737"/>
    </source>
</evidence>
<dbReference type="Gene3D" id="1.25.40.10">
    <property type="entry name" value="Tetratricopeptide repeat domain"/>
    <property type="match status" value="1"/>
</dbReference>
<dbReference type="Proteomes" id="UP000318943">
    <property type="component" value="Unassembled WGS sequence"/>
</dbReference>
<dbReference type="RefSeq" id="WP_144198161.1">
    <property type="nucleotide sequence ID" value="NZ_CP043441.1"/>
</dbReference>
<evidence type="ECO:0000313" key="9">
    <source>
        <dbReference type="Proteomes" id="UP001056132"/>
    </source>
</evidence>
<dbReference type="KEGG" id="ccam:M5D45_24815"/>
<reference evidence="7" key="3">
    <citation type="submission" date="2022-05" db="EMBL/GenBank/DDBJ databases">
        <authorList>
            <person name="Kunte H.-J."/>
        </authorList>
    </citation>
    <scope>NUCLEOTIDE SEQUENCE</scope>
    <source>
        <strain evidence="7">G5</strain>
    </source>
</reference>
<gene>
    <name evidence="6" type="ORF">FGG12_13375</name>
    <name evidence="7" type="ORF">M5D45_24815</name>
</gene>
<keyword evidence="8" id="KW-1185">Reference proteome</keyword>
<keyword evidence="3" id="KW-0677">Repeat</keyword>
<dbReference type="EMBL" id="VCIZ01000007">
    <property type="protein sequence ID" value="TSP12008.1"/>
    <property type="molecule type" value="Genomic_DNA"/>
</dbReference>
<dbReference type="InterPro" id="IPR033891">
    <property type="entry name" value="TTC38"/>
</dbReference>
<accession>A0AAE9I938</accession>
<evidence type="ECO:0000256" key="4">
    <source>
        <dbReference type="ARBA" id="ARBA00022803"/>
    </source>
</evidence>
<protein>
    <recommendedName>
        <fullName evidence="2">Tetratricopeptide repeat protein 38</fullName>
    </recommendedName>
</protein>
<dbReference type="PANTHER" id="PTHR16263">
    <property type="entry name" value="TETRATRICOPEPTIDE REPEAT PROTEIN 38"/>
    <property type="match status" value="1"/>
</dbReference>
<comment type="similarity">
    <text evidence="1">Belongs to the TTC38 family.</text>
</comment>
<name>A0AAE9I938_9BURK</name>
<proteinExistence type="inferred from homology"/>
<feature type="repeat" description="TPR" evidence="5">
    <location>
        <begin position="232"/>
        <end position="265"/>
    </location>
</feature>
<evidence type="ECO:0000256" key="2">
    <source>
        <dbReference type="ARBA" id="ARBA00019992"/>
    </source>
</evidence>